<dbReference type="GeneTree" id="ENSGT00950000183041"/>
<name>A0A3B4VJI6_SERDU</name>
<evidence type="ECO:0000313" key="12">
    <source>
        <dbReference type="Ensembl" id="ENSSDUP00000031121.1"/>
    </source>
</evidence>
<dbReference type="InterPro" id="IPR001878">
    <property type="entry name" value="Znf_CCHC"/>
</dbReference>
<feature type="domain" description="CCHC-type" evidence="11">
    <location>
        <begin position="215"/>
        <end position="230"/>
    </location>
</feature>
<proteinExistence type="predicted"/>
<feature type="compositionally biased region" description="Basic and acidic residues" evidence="10">
    <location>
        <begin position="412"/>
        <end position="422"/>
    </location>
</feature>
<evidence type="ECO:0000256" key="4">
    <source>
        <dbReference type="ARBA" id="ARBA00022771"/>
    </source>
</evidence>
<dbReference type="GO" id="GO:0071036">
    <property type="term" value="P:nuclear polyadenylation-dependent snoRNA catabolic process"/>
    <property type="evidence" value="ECO:0007669"/>
    <property type="project" value="TreeGrafter"/>
</dbReference>
<feature type="compositionally biased region" description="Basic residues" evidence="10">
    <location>
        <begin position="423"/>
        <end position="440"/>
    </location>
</feature>
<reference evidence="12" key="2">
    <citation type="submission" date="2025-09" db="UniProtKB">
        <authorList>
            <consortium name="Ensembl"/>
        </authorList>
    </citation>
    <scope>IDENTIFICATION</scope>
</reference>
<evidence type="ECO:0000256" key="3">
    <source>
        <dbReference type="ARBA" id="ARBA00022737"/>
    </source>
</evidence>
<dbReference type="Ensembl" id="ENSSDUT00000031657.1">
    <property type="protein sequence ID" value="ENSSDUP00000031121.1"/>
    <property type="gene ID" value="ENSSDUG00000022377.1"/>
</dbReference>
<reference evidence="12" key="1">
    <citation type="submission" date="2025-08" db="UniProtKB">
        <authorList>
            <consortium name="Ensembl"/>
        </authorList>
    </citation>
    <scope>IDENTIFICATION</scope>
</reference>
<keyword evidence="5" id="KW-0862">Zinc</keyword>
<keyword evidence="2" id="KW-0479">Metal-binding</keyword>
<dbReference type="InterPro" id="IPR051644">
    <property type="entry name" value="TRAMP_AT-DNA-binding"/>
</dbReference>
<evidence type="ECO:0000256" key="7">
    <source>
        <dbReference type="ARBA" id="ARBA00041190"/>
    </source>
</evidence>
<accession>A0A3B4VJI6</accession>
<dbReference type="GO" id="GO:0071035">
    <property type="term" value="P:nuclear polyadenylation-dependent rRNA catabolic process"/>
    <property type="evidence" value="ECO:0007669"/>
    <property type="project" value="TreeGrafter"/>
</dbReference>
<feature type="region of interest" description="Disordered" evidence="10">
    <location>
        <begin position="350"/>
        <end position="452"/>
    </location>
</feature>
<evidence type="ECO:0000256" key="8">
    <source>
        <dbReference type="ARBA" id="ARBA00043023"/>
    </source>
</evidence>
<evidence type="ECO:0000259" key="11">
    <source>
        <dbReference type="PROSITE" id="PS50158"/>
    </source>
</evidence>
<evidence type="ECO:0000256" key="2">
    <source>
        <dbReference type="ARBA" id="ARBA00022723"/>
    </source>
</evidence>
<evidence type="ECO:0000313" key="13">
    <source>
        <dbReference type="Proteomes" id="UP000261420"/>
    </source>
</evidence>
<feature type="compositionally biased region" description="Basic and acidic residues" evidence="10">
    <location>
        <begin position="55"/>
        <end position="84"/>
    </location>
</feature>
<feature type="compositionally biased region" description="Polar residues" evidence="10">
    <location>
        <begin position="351"/>
        <end position="361"/>
    </location>
</feature>
<keyword evidence="3" id="KW-0677">Repeat</keyword>
<dbReference type="SUPFAM" id="SSF57756">
    <property type="entry name" value="Retrovirus zinc finger-like domains"/>
    <property type="match status" value="1"/>
</dbReference>
<dbReference type="GO" id="GO:0071039">
    <property type="term" value="P:nuclear polyadenylation-dependent CUT catabolic process"/>
    <property type="evidence" value="ECO:0007669"/>
    <property type="project" value="TreeGrafter"/>
</dbReference>
<dbReference type="PANTHER" id="PTHR46543">
    <property type="entry name" value="ZINC FINGER CCHC DOMAIN-CONTAINING PROTEIN 7"/>
    <property type="match status" value="1"/>
</dbReference>
<dbReference type="Proteomes" id="UP000261420">
    <property type="component" value="Unplaced"/>
</dbReference>
<evidence type="ECO:0000256" key="10">
    <source>
        <dbReference type="SAM" id="MobiDB-lite"/>
    </source>
</evidence>
<feature type="region of interest" description="Disordered" evidence="10">
    <location>
        <begin position="1"/>
        <end position="130"/>
    </location>
</feature>
<dbReference type="Gene3D" id="4.10.60.10">
    <property type="entry name" value="Zinc finger, CCHC-type"/>
    <property type="match status" value="3"/>
</dbReference>
<evidence type="ECO:0000256" key="5">
    <source>
        <dbReference type="ARBA" id="ARBA00022833"/>
    </source>
</evidence>
<dbReference type="GO" id="GO:0071037">
    <property type="term" value="P:nuclear polyadenylation-dependent snRNA catabolic process"/>
    <property type="evidence" value="ECO:0007669"/>
    <property type="project" value="TreeGrafter"/>
</dbReference>
<protein>
    <recommendedName>
        <fullName evidence="7">Zinc finger CCHC domain-containing protein 7</fullName>
    </recommendedName>
    <alternativeName>
        <fullName evidence="8">TRAMP-like complex RNA-binding factor ZCCHC7</fullName>
    </alternativeName>
</protein>
<evidence type="ECO:0000256" key="1">
    <source>
        <dbReference type="ARBA" id="ARBA00004123"/>
    </source>
</evidence>
<dbReference type="GO" id="GO:0008270">
    <property type="term" value="F:zinc ion binding"/>
    <property type="evidence" value="ECO:0007669"/>
    <property type="project" value="UniProtKB-KW"/>
</dbReference>
<sequence>MYCTYQDREELEDDLYHEDDRDSEGSEANSELEFRLYSQLHYSSNAGEMEEQEGTGEKAEGQDSRQPEVTEKTADANGELEHTGESGPPSPNISNSSESDSEESESRSESELDSSDSSDSSDSPDSDCLENWMILGRGNQEGDQSISLNLEGGSDSNTGVSRVYAQIYNKDKGARIVVPRVSNRYYTGKNVQCRNCNKTGHLSKTCPEPKKLLPCFLCGTPGHVVSECPNKHCNNCGLPGHLFGSCSERAYWHKQCHRCSMTGHFFDVSSLQHPTKTGPPVKQHRQDNGRSPAYCYNCSRKGHFGHACTRQKMFNGVFASIPFINHYDTVEDIKRRQHRLKLKVKGRSHTDTNICSESTGSVKPWKAKRPVPTSRGPLPTPKLIFDEADDFPRGGGKGEKLEKKRKKNRMKKTMELPPEGHRGSRSHRPCWTTRKRRNRDRRTADKKLSAPMYPTDENLFIIKQRKRNR</sequence>
<dbReference type="Pfam" id="PF00098">
    <property type="entry name" value="zf-CCHC"/>
    <property type="match status" value="2"/>
</dbReference>
<dbReference type="PANTHER" id="PTHR46543:SF1">
    <property type="entry name" value="ZINC FINGER CCHC DOMAIN-CONTAINING PROTEIN 7"/>
    <property type="match status" value="1"/>
</dbReference>
<keyword evidence="4 9" id="KW-0863">Zinc-finger</keyword>
<feature type="domain" description="CCHC-type" evidence="11">
    <location>
        <begin position="193"/>
        <end position="208"/>
    </location>
</feature>
<dbReference type="GO" id="GO:0071031">
    <property type="term" value="P:nuclear mRNA surveillance of mRNA 3'-end processing"/>
    <property type="evidence" value="ECO:0007669"/>
    <property type="project" value="TreeGrafter"/>
</dbReference>
<evidence type="ECO:0000256" key="9">
    <source>
        <dbReference type="PROSITE-ProRule" id="PRU00047"/>
    </source>
</evidence>
<evidence type="ECO:0000256" key="6">
    <source>
        <dbReference type="ARBA" id="ARBA00023242"/>
    </source>
</evidence>
<comment type="subcellular location">
    <subcellularLocation>
        <location evidence="1">Nucleus</location>
    </subcellularLocation>
</comment>
<feature type="compositionally biased region" description="Basic and acidic residues" evidence="10">
    <location>
        <begin position="390"/>
        <end position="402"/>
    </location>
</feature>
<dbReference type="GO" id="GO:0003723">
    <property type="term" value="F:RNA binding"/>
    <property type="evidence" value="ECO:0007669"/>
    <property type="project" value="TreeGrafter"/>
</dbReference>
<feature type="domain" description="CCHC-type" evidence="11">
    <location>
        <begin position="295"/>
        <end position="310"/>
    </location>
</feature>
<dbReference type="InterPro" id="IPR036875">
    <property type="entry name" value="Znf_CCHC_sf"/>
</dbReference>
<dbReference type="GO" id="GO:0031499">
    <property type="term" value="C:TRAMP complex"/>
    <property type="evidence" value="ECO:0007669"/>
    <property type="project" value="TreeGrafter"/>
</dbReference>
<organism evidence="12 13">
    <name type="scientific">Seriola dumerili</name>
    <name type="common">Greater amberjack</name>
    <name type="synonym">Caranx dumerili</name>
    <dbReference type="NCBI Taxonomy" id="41447"/>
    <lineage>
        <taxon>Eukaryota</taxon>
        <taxon>Metazoa</taxon>
        <taxon>Chordata</taxon>
        <taxon>Craniata</taxon>
        <taxon>Vertebrata</taxon>
        <taxon>Euteleostomi</taxon>
        <taxon>Actinopterygii</taxon>
        <taxon>Neopterygii</taxon>
        <taxon>Teleostei</taxon>
        <taxon>Neoteleostei</taxon>
        <taxon>Acanthomorphata</taxon>
        <taxon>Carangaria</taxon>
        <taxon>Carangiformes</taxon>
        <taxon>Carangidae</taxon>
        <taxon>Seriola</taxon>
    </lineage>
</organism>
<dbReference type="PROSITE" id="PS50158">
    <property type="entry name" value="ZF_CCHC"/>
    <property type="match status" value="3"/>
</dbReference>
<keyword evidence="6" id="KW-0539">Nucleus</keyword>
<keyword evidence="13" id="KW-1185">Reference proteome</keyword>
<dbReference type="AlphaFoldDB" id="A0A3B4VJI6"/>
<dbReference type="SMART" id="SM00343">
    <property type="entry name" value="ZnF_C2HC"/>
    <property type="match status" value="4"/>
</dbReference>
<dbReference type="GO" id="GO:0071038">
    <property type="term" value="P:TRAMP-dependent tRNA surveillance pathway"/>
    <property type="evidence" value="ECO:0007669"/>
    <property type="project" value="TreeGrafter"/>
</dbReference>